<dbReference type="Pfam" id="PF05234">
    <property type="entry name" value="UAF_Rrn10"/>
    <property type="match status" value="1"/>
</dbReference>
<dbReference type="EMBL" id="KV454015">
    <property type="protein sequence ID" value="ODV95014.1"/>
    <property type="molecule type" value="Genomic_DNA"/>
</dbReference>
<keyword evidence="2" id="KW-1185">Reference proteome</keyword>
<dbReference type="OrthoDB" id="2565191at2759"/>
<name>A0A1E4TTG4_PACTA</name>
<dbReference type="AlphaFoldDB" id="A0A1E4TTG4"/>
<sequence>MNASKLDIQLSNIYQCCSDEIRKDVMLDYAGNRNGDNPSSKRIKLSNVKSLDHRYKTPVGILNRGTPIPPDEILSEIYMNSTKKLLKMNNSDKNGQISIPIVDRYHLKDNKSPLKKQLLPSFESLNTLHYYFVHRINNDLKLSEKNLHKIEKSFDETALLALGILIEEWIQELVEEEGYKIYMEQEQ</sequence>
<gene>
    <name evidence="1" type="ORF">PACTADRAFT_50844</name>
</gene>
<evidence type="ECO:0000313" key="2">
    <source>
        <dbReference type="Proteomes" id="UP000094236"/>
    </source>
</evidence>
<reference evidence="2" key="1">
    <citation type="submission" date="2016-05" db="EMBL/GenBank/DDBJ databases">
        <title>Comparative genomics of biotechnologically important yeasts.</title>
        <authorList>
            <consortium name="DOE Joint Genome Institute"/>
            <person name="Riley R."/>
            <person name="Haridas S."/>
            <person name="Wolfe K.H."/>
            <person name="Lopes M.R."/>
            <person name="Hittinger C.T."/>
            <person name="Goker M."/>
            <person name="Salamov A."/>
            <person name="Wisecaver J."/>
            <person name="Long T.M."/>
            <person name="Aerts A.L."/>
            <person name="Barry K."/>
            <person name="Choi C."/>
            <person name="Clum A."/>
            <person name="Coughlan A.Y."/>
            <person name="Deshpande S."/>
            <person name="Douglass A.P."/>
            <person name="Hanson S.J."/>
            <person name="Klenk H.-P."/>
            <person name="Labutti K."/>
            <person name="Lapidus A."/>
            <person name="Lindquist E."/>
            <person name="Lipzen A."/>
            <person name="Meier-Kolthoff J.P."/>
            <person name="Ohm R.A."/>
            <person name="Otillar R.P."/>
            <person name="Pangilinan J."/>
            <person name="Peng Y."/>
            <person name="Rokas A."/>
            <person name="Rosa C.A."/>
            <person name="Scheuner C."/>
            <person name="Sibirny A.A."/>
            <person name="Slot J.C."/>
            <person name="Stielow J.B."/>
            <person name="Sun H."/>
            <person name="Kurtzman C.P."/>
            <person name="Blackwell M."/>
            <person name="Grigoriev I.V."/>
            <person name="Jeffries T.W."/>
        </authorList>
    </citation>
    <scope>NUCLEOTIDE SEQUENCE [LARGE SCALE GENOMIC DNA]</scope>
    <source>
        <strain evidence="2">NRRL Y-2460</strain>
    </source>
</reference>
<dbReference type="PANTHER" id="PTHR28054:SF1">
    <property type="entry name" value="RNA POLYMERASE I-SPECIFIC TRANSCRIPTION INITIATION FACTOR RRN10"/>
    <property type="match status" value="1"/>
</dbReference>
<dbReference type="Proteomes" id="UP000094236">
    <property type="component" value="Unassembled WGS sequence"/>
</dbReference>
<organism evidence="1 2">
    <name type="scientific">Pachysolen tannophilus NRRL Y-2460</name>
    <dbReference type="NCBI Taxonomy" id="669874"/>
    <lineage>
        <taxon>Eukaryota</taxon>
        <taxon>Fungi</taxon>
        <taxon>Dikarya</taxon>
        <taxon>Ascomycota</taxon>
        <taxon>Saccharomycotina</taxon>
        <taxon>Pichiomycetes</taxon>
        <taxon>Pachysolenaceae</taxon>
        <taxon>Pachysolen</taxon>
    </lineage>
</organism>
<dbReference type="InterPro" id="IPR022793">
    <property type="entry name" value="Rrn10"/>
</dbReference>
<dbReference type="GO" id="GO:0006360">
    <property type="term" value="P:transcription by RNA polymerase I"/>
    <property type="evidence" value="ECO:0007669"/>
    <property type="project" value="InterPro"/>
</dbReference>
<protein>
    <submittedName>
        <fullName evidence="1">Uncharacterized protein</fullName>
    </submittedName>
</protein>
<evidence type="ECO:0000313" key="1">
    <source>
        <dbReference type="EMBL" id="ODV95014.1"/>
    </source>
</evidence>
<dbReference type="PANTHER" id="PTHR28054">
    <property type="entry name" value="RNA POLYMERASE I-SPECIFIC TRANSCRIPTION INITIATION FACTOR RRN10"/>
    <property type="match status" value="1"/>
</dbReference>
<proteinExistence type="predicted"/>
<accession>A0A1E4TTG4</accession>